<dbReference type="InterPro" id="IPR000391">
    <property type="entry name" value="Rng_hydr_dOase-bsu"/>
</dbReference>
<dbReference type="SUPFAM" id="SSF54427">
    <property type="entry name" value="NTF2-like"/>
    <property type="match status" value="1"/>
</dbReference>
<dbReference type="PANTHER" id="PTHR41534:SF1">
    <property type="entry name" value="BLR3401 PROTEIN"/>
    <property type="match status" value="1"/>
</dbReference>
<dbReference type="CDD" id="cd00667">
    <property type="entry name" value="ring_hydroxylating_dioxygenases_beta"/>
    <property type="match status" value="1"/>
</dbReference>
<evidence type="ECO:0000256" key="4">
    <source>
        <dbReference type="ARBA" id="ARBA00023002"/>
    </source>
</evidence>
<dbReference type="NCBIfam" id="TIGR03231">
    <property type="entry name" value="anthran_1_2_B"/>
    <property type="match status" value="1"/>
</dbReference>
<evidence type="ECO:0000256" key="1">
    <source>
        <dbReference type="ARBA" id="ARBA00009570"/>
    </source>
</evidence>
<dbReference type="KEGG" id="asim:FE240_03455"/>
<evidence type="ECO:0000256" key="3">
    <source>
        <dbReference type="ARBA" id="ARBA00022964"/>
    </source>
</evidence>
<dbReference type="GO" id="GO:0018618">
    <property type="term" value="F:anthranilate 1,2-dioxygenase (deaminating, decarboxylating) activity"/>
    <property type="evidence" value="ECO:0007669"/>
    <property type="project" value="UniProtKB-EC"/>
</dbReference>
<reference evidence="5 6" key="1">
    <citation type="submission" date="2019-05" db="EMBL/GenBank/DDBJ databases">
        <title>OXA-830, a novel chromosomally encoded expanded-spectrum class D beta-lactamase in Aeromonas simiae.</title>
        <authorList>
            <person name="Zhou W."/>
            <person name="Chen Q."/>
        </authorList>
    </citation>
    <scope>NUCLEOTIDE SEQUENCE [LARGE SCALE GENOMIC DNA]</scope>
    <source>
        <strain evidence="5 6">A6</strain>
    </source>
</reference>
<keyword evidence="2" id="KW-0058">Aromatic hydrocarbons catabolism</keyword>
<dbReference type="Pfam" id="PF00866">
    <property type="entry name" value="Ring_hydroxyl_B"/>
    <property type="match status" value="1"/>
</dbReference>
<dbReference type="EC" id="1.14.12.1" evidence="5"/>
<comment type="similarity">
    <text evidence="1">Belongs to the bacterial ring-hydroxylating dioxygenase beta subunit family.</text>
</comment>
<dbReference type="RefSeq" id="WP_193003393.1">
    <property type="nucleotide sequence ID" value="NZ_CP040449.1"/>
</dbReference>
<protein>
    <submittedName>
        <fullName evidence="5">Anthranilate 1,2-dioxygenase small subunit</fullName>
        <ecNumber evidence="5">1.14.12.1</ecNumber>
    </submittedName>
</protein>
<accession>A0A5J6WUG0</accession>
<proteinExistence type="inferred from homology"/>
<evidence type="ECO:0000313" key="5">
    <source>
        <dbReference type="EMBL" id="QFI53847.1"/>
    </source>
</evidence>
<keyword evidence="3 5" id="KW-0223">Dioxygenase</keyword>
<dbReference type="Gene3D" id="3.10.450.50">
    <property type="match status" value="1"/>
</dbReference>
<name>A0A5J6WUG0_9GAMM</name>
<keyword evidence="6" id="KW-1185">Reference proteome</keyword>
<dbReference type="Proteomes" id="UP000594034">
    <property type="component" value="Chromosome"/>
</dbReference>
<gene>
    <name evidence="5" type="primary">antB</name>
    <name evidence="5" type="ORF">FE240_03455</name>
</gene>
<sequence length="161" mass="19080">MALQHDLEQFFYQLSGYCDEQDWDRYVAQFAPDCELHIPQWDSEHRYTQDPKTEMSLMYYPNRGGLEDRVFRIRTGKSAASNPMPRTLHLINNVRLTELEGGEVQAKVNWVTHYYRFGEASCFFGVAHYRLRQEQGGWLITYKQSILFNDKINAVLDFYHV</sequence>
<dbReference type="PANTHER" id="PTHR41534">
    <property type="entry name" value="BLR3401 PROTEIN"/>
    <property type="match status" value="1"/>
</dbReference>
<organism evidence="5 6">
    <name type="scientific">Aeromonas simiae</name>
    <dbReference type="NCBI Taxonomy" id="218936"/>
    <lineage>
        <taxon>Bacteria</taxon>
        <taxon>Pseudomonadati</taxon>
        <taxon>Pseudomonadota</taxon>
        <taxon>Gammaproteobacteria</taxon>
        <taxon>Aeromonadales</taxon>
        <taxon>Aeromonadaceae</taxon>
        <taxon>Aeromonas</taxon>
    </lineage>
</organism>
<dbReference type="AlphaFoldDB" id="A0A5J6WUG0"/>
<keyword evidence="4 5" id="KW-0560">Oxidoreductase</keyword>
<dbReference type="GO" id="GO:0019380">
    <property type="term" value="P:3-phenylpropionate catabolic process"/>
    <property type="evidence" value="ECO:0007669"/>
    <property type="project" value="TreeGrafter"/>
</dbReference>
<dbReference type="EMBL" id="CP040449">
    <property type="protein sequence ID" value="QFI53847.1"/>
    <property type="molecule type" value="Genomic_DNA"/>
</dbReference>
<dbReference type="InterPro" id="IPR017640">
    <property type="entry name" value="Anthranilate_1-2-diOase_ssu"/>
</dbReference>
<evidence type="ECO:0000313" key="6">
    <source>
        <dbReference type="Proteomes" id="UP000594034"/>
    </source>
</evidence>
<evidence type="ECO:0000256" key="2">
    <source>
        <dbReference type="ARBA" id="ARBA00022797"/>
    </source>
</evidence>
<dbReference type="InterPro" id="IPR032710">
    <property type="entry name" value="NTF2-like_dom_sf"/>
</dbReference>